<feature type="region of interest" description="Disordered" evidence="1">
    <location>
        <begin position="219"/>
        <end position="245"/>
    </location>
</feature>
<feature type="compositionally biased region" description="Basic residues" evidence="1">
    <location>
        <begin position="1092"/>
        <end position="1103"/>
    </location>
</feature>
<comment type="caution">
    <text evidence="2">The sequence shown here is derived from an EMBL/GenBank/DDBJ whole genome shotgun (WGS) entry which is preliminary data.</text>
</comment>
<feature type="region of interest" description="Disordered" evidence="1">
    <location>
        <begin position="666"/>
        <end position="716"/>
    </location>
</feature>
<evidence type="ECO:0008006" key="4">
    <source>
        <dbReference type="Google" id="ProtNLM"/>
    </source>
</evidence>
<feature type="compositionally biased region" description="Basic and acidic residues" evidence="1">
    <location>
        <begin position="554"/>
        <end position="564"/>
    </location>
</feature>
<sequence length="1165" mass="126560">MTDTRSILKGSEPARHRSVKQKPPSATNALLNGSSVNTSSVNALSSVPPTLAPPAYPFNVVQEEGSRSLGNLSAVLDFLHLARERLREQQRQLQCALHHHNLPIAPCAADSEGSSIDYDALHRSPSIPELASPPSLFHFTPLAASEEEEGSALVTPSSLMSSGPSKTRSRTKEARGVSWIPGLLLHDNVDEYQEDDAVGSMSHATELEQAWALNRMLSIDEPTSSSGGGVSSETEVPNEEELSKVGAPKSLIEAQVLIPVDADVECQPEVEEYQLQASLPTLEEQGQSTPVGDGGEAVLKKKRPWWTQKTLKQMKRLFFTELEHDGSVSPSPPVKGVNAVPLGPSSVAGETPFIEHPSLEEAPGDGCAQPQVRPEDPSPNTKTTKHANDQALKTSGTPRQDVLMSEERQHAIKGGRSILPAKDKSLQQPHQHGRHGRKAYIFVDNSNILVGFYNYYRLHYPETDDKEEDENEMVASERIVDKGGAQEALIGQASQQSPAKGTSEVSSPHQLIQQLSSPTTLKSLGMHDDDATEALSSDKYTAKLSRAGTRSKKTVADGEKEKAKIPTSENTEVATKESTGSSIGASHGIQMAFGSENLPKFRYPLFFQLLERGRSTVKKELVGSSPLHQKLDVAMDYGYEVRILKRVRKLLEGQLGAVPVPVKKPRYPPGQYANNNTNSNNTIASTSPNKSSKFPIVPTRQEKRSNNKIATASCTATSTSKGQAPLVAMTAMMSTQLTTSGPSQEIVVVTKESDPFQSTSPTLDVAVHAGPPTTPASTLATLDSTVVTHVWSEIGVTIGHTTTSPWIKQESMDGPRVVDTMAIASDVTHYDIGINHKSRLEREIASLAVTPLNTPAIPTIPPAITKTAIAATEASTTATISTTTTTAAEIVAVASANAGLPQGLLVIDEPLLQDLHDLPLECSNGASSNTSATVELGAGASDVADGQVLEKKEKEEDVKSKKVAKESRSKISKDILSSIVTIRGEQCVDELLHLKILETLLDCEPGVIVLATGDGAPSEYGGGGFYDVVKRALDRGWLVEIFSWEDQLSGCYLELVQEYGWHALSSWPAEAGDREATEDVGESQQLHYQQHQNRHHYSHHHHPQQQQHVMEGSTDVNRRDYHRPNPHHYRHHMQDTRLPRGQHQSFKRRGTIRVVCLDWLGEKFL</sequence>
<feature type="region of interest" description="Disordered" evidence="1">
    <location>
        <begin position="356"/>
        <end position="438"/>
    </location>
</feature>
<feature type="region of interest" description="Disordered" evidence="1">
    <location>
        <begin position="1072"/>
        <end position="1145"/>
    </location>
</feature>
<feature type="compositionally biased region" description="Polar residues" evidence="1">
    <location>
        <begin position="492"/>
        <end position="512"/>
    </location>
</feature>
<dbReference type="AlphaFoldDB" id="A0A9P6QGN4"/>
<name>A0A9P6QGN4_9FUNG</name>
<dbReference type="OrthoDB" id="5590473at2759"/>
<feature type="region of interest" description="Disordered" evidence="1">
    <location>
        <begin position="546"/>
        <end position="582"/>
    </location>
</feature>
<keyword evidence="3" id="KW-1185">Reference proteome</keyword>
<feature type="compositionally biased region" description="Polar residues" evidence="1">
    <location>
        <begin position="567"/>
        <end position="582"/>
    </location>
</feature>
<feature type="compositionally biased region" description="Low complexity" evidence="1">
    <location>
        <begin position="674"/>
        <end position="689"/>
    </location>
</feature>
<feature type="region of interest" description="Disordered" evidence="1">
    <location>
        <begin position="148"/>
        <end position="173"/>
    </location>
</feature>
<dbReference type="EMBL" id="JAAAJB010000098">
    <property type="protein sequence ID" value="KAG0266214.1"/>
    <property type="molecule type" value="Genomic_DNA"/>
</dbReference>
<proteinExistence type="predicted"/>
<feature type="compositionally biased region" description="Low complexity" evidence="1">
    <location>
        <begin position="221"/>
        <end position="235"/>
    </location>
</feature>
<reference evidence="2" key="1">
    <citation type="journal article" date="2020" name="Fungal Divers.">
        <title>Resolving the Mortierellaceae phylogeny through synthesis of multi-gene phylogenetics and phylogenomics.</title>
        <authorList>
            <person name="Vandepol N."/>
            <person name="Liber J."/>
            <person name="Desiro A."/>
            <person name="Na H."/>
            <person name="Kennedy M."/>
            <person name="Barry K."/>
            <person name="Grigoriev I.V."/>
            <person name="Miller A.N."/>
            <person name="O'Donnell K."/>
            <person name="Stajich J.E."/>
            <person name="Bonito G."/>
        </authorList>
    </citation>
    <scope>NUCLEOTIDE SEQUENCE</scope>
    <source>
        <strain evidence="2">BC1065</strain>
    </source>
</reference>
<dbReference type="Proteomes" id="UP000807716">
    <property type="component" value="Unassembled WGS sequence"/>
</dbReference>
<feature type="region of interest" description="Disordered" evidence="1">
    <location>
        <begin position="1"/>
        <end position="34"/>
    </location>
</feature>
<accession>A0A9P6QGN4</accession>
<protein>
    <recommendedName>
        <fullName evidence="4">NYN domain-containing protein</fullName>
    </recommendedName>
</protein>
<evidence type="ECO:0000313" key="3">
    <source>
        <dbReference type="Proteomes" id="UP000807716"/>
    </source>
</evidence>
<gene>
    <name evidence="2" type="ORF">DFQ27_009927</name>
</gene>
<evidence type="ECO:0000256" key="1">
    <source>
        <dbReference type="SAM" id="MobiDB-lite"/>
    </source>
</evidence>
<organism evidence="2 3">
    <name type="scientific">Actinomortierella ambigua</name>
    <dbReference type="NCBI Taxonomy" id="1343610"/>
    <lineage>
        <taxon>Eukaryota</taxon>
        <taxon>Fungi</taxon>
        <taxon>Fungi incertae sedis</taxon>
        <taxon>Mucoromycota</taxon>
        <taxon>Mortierellomycotina</taxon>
        <taxon>Mortierellomycetes</taxon>
        <taxon>Mortierellales</taxon>
        <taxon>Mortierellaceae</taxon>
        <taxon>Actinomortierella</taxon>
    </lineage>
</organism>
<feature type="compositionally biased region" description="Polar residues" evidence="1">
    <location>
        <begin position="24"/>
        <end position="34"/>
    </location>
</feature>
<feature type="region of interest" description="Disordered" evidence="1">
    <location>
        <begin position="491"/>
        <end position="512"/>
    </location>
</feature>
<feature type="compositionally biased region" description="Polar residues" evidence="1">
    <location>
        <begin position="154"/>
        <end position="166"/>
    </location>
</feature>
<evidence type="ECO:0000313" key="2">
    <source>
        <dbReference type="EMBL" id="KAG0266214.1"/>
    </source>
</evidence>